<feature type="region of interest" description="Disordered" evidence="1">
    <location>
        <begin position="76"/>
        <end position="115"/>
    </location>
</feature>
<evidence type="ECO:0000256" key="1">
    <source>
        <dbReference type="SAM" id="MobiDB-lite"/>
    </source>
</evidence>
<evidence type="ECO:0000313" key="4">
    <source>
        <dbReference type="Proteomes" id="UP001552299"/>
    </source>
</evidence>
<feature type="compositionally biased region" description="Low complexity" evidence="1">
    <location>
        <begin position="23"/>
        <end position="34"/>
    </location>
</feature>
<dbReference type="Pfam" id="PF08729">
    <property type="entry name" value="HUN"/>
    <property type="match status" value="1"/>
</dbReference>
<evidence type="ECO:0000259" key="2">
    <source>
        <dbReference type="Pfam" id="PF08729"/>
    </source>
</evidence>
<dbReference type="InterPro" id="IPR014840">
    <property type="entry name" value="HRD"/>
</dbReference>
<dbReference type="EMBL" id="JANQDX010000006">
    <property type="protein sequence ID" value="KAL0922766.1"/>
    <property type="molecule type" value="Genomic_DNA"/>
</dbReference>
<dbReference type="PANTHER" id="PTHR21669:SF28">
    <property type="entry name" value="YEMANUCLEIN"/>
    <property type="match status" value="1"/>
</dbReference>
<feature type="region of interest" description="Disordered" evidence="1">
    <location>
        <begin position="131"/>
        <end position="154"/>
    </location>
</feature>
<feature type="region of interest" description="Disordered" evidence="1">
    <location>
        <begin position="678"/>
        <end position="778"/>
    </location>
</feature>
<feature type="region of interest" description="Disordered" evidence="1">
    <location>
        <begin position="613"/>
        <end position="648"/>
    </location>
</feature>
<dbReference type="PANTHER" id="PTHR21669">
    <property type="entry name" value="CAPZ-INTERACTING PROTEIN AND RELATED PROTEINS"/>
    <property type="match status" value="1"/>
</dbReference>
<organism evidence="3 4">
    <name type="scientific">Dendrobium thyrsiflorum</name>
    <name type="common">Pinecone-like raceme dendrobium</name>
    <name type="synonym">Orchid</name>
    <dbReference type="NCBI Taxonomy" id="117978"/>
    <lineage>
        <taxon>Eukaryota</taxon>
        <taxon>Viridiplantae</taxon>
        <taxon>Streptophyta</taxon>
        <taxon>Embryophyta</taxon>
        <taxon>Tracheophyta</taxon>
        <taxon>Spermatophyta</taxon>
        <taxon>Magnoliopsida</taxon>
        <taxon>Liliopsida</taxon>
        <taxon>Asparagales</taxon>
        <taxon>Orchidaceae</taxon>
        <taxon>Epidendroideae</taxon>
        <taxon>Malaxideae</taxon>
        <taxon>Dendrobiinae</taxon>
        <taxon>Dendrobium</taxon>
    </lineage>
</organism>
<feature type="domain" description="Hpc2-related" evidence="2">
    <location>
        <begin position="141"/>
        <end position="184"/>
    </location>
</feature>
<feature type="region of interest" description="Disordered" evidence="1">
    <location>
        <begin position="1"/>
        <end position="56"/>
    </location>
</feature>
<feature type="compositionally biased region" description="Polar residues" evidence="1">
    <location>
        <begin position="321"/>
        <end position="333"/>
    </location>
</feature>
<dbReference type="Proteomes" id="UP001552299">
    <property type="component" value="Unassembled WGS sequence"/>
</dbReference>
<feature type="compositionally biased region" description="Polar residues" evidence="1">
    <location>
        <begin position="751"/>
        <end position="778"/>
    </location>
</feature>
<feature type="region of interest" description="Disordered" evidence="1">
    <location>
        <begin position="312"/>
        <end position="356"/>
    </location>
</feature>
<evidence type="ECO:0000313" key="3">
    <source>
        <dbReference type="EMBL" id="KAL0922766.1"/>
    </source>
</evidence>
<feature type="compositionally biased region" description="Polar residues" evidence="1">
    <location>
        <begin position="682"/>
        <end position="692"/>
    </location>
</feature>
<feature type="compositionally biased region" description="Acidic residues" evidence="1">
    <location>
        <begin position="135"/>
        <end position="154"/>
    </location>
</feature>
<sequence length="778" mass="86763">MEEEKTGAGSSSRVLQAHSAANPSIASPPQAQLPAPAPTRKPVKEAPAAGKRQMFSVELRRGETTIVSWKKLLRESGSAKGETSALIADNPVPDTRPVGGVHPGEDDLKHTLQPPNCFSSVIEKIERLYMGRESSDEEERDVPDDDQYDTEDSFIDDTELDEYFQVDKLSTKHNGYFVNRGKLEWAEPSSSPNLAPKKRRRKDSTKAQSETEHEHVSNEYVNMGNMKIKAAARNAPLVAKKLSTAEATTSFDEHNQEAKLLKTKMNASTGIYKKRTADFVINSDIAPYSKLPNKDLSSVITEPKDFDRRKLISSKDHHKSSGTTESFGATNQASREKAVASQAEPQSKKFSDNNEIEVLAKMQRKDKHGYGEYSHSSMSAYPTQAVIPLAHRAREGTIRPKGTTIERAIRDLEKLVELSKPPDPQVQEVDPSAQGVKRRLPQEVKQKLAKVARLAASQSKISEEDLINRLMGFLGHMVQRKTLKRNMREMVELGLSAKQQKADKFLQIKKEVLEMIKARVSLLVSKAPDHQDSFKDDFQDVVSADERRAFRGKYGMDVALEDKICDLYDLHVEGMDEDKGPQSRKLYVELAELWPAGYMDNFGIKDAIYKAKKRRRHKARDEERIERKAMKSEEPSPSTQLQAGQGRLIVDPPVQVTAPKDKQISNFSPMLLGRMSDPTAYLSDSAQNNGYTSKHHERSRGNGTGTVSDGGSKAASVDVKKRLKRKSEADAVFHAHPQKMQTQSGKEKKNSINSNKPSDDSNLILQQPESNQVPASTT</sequence>
<protein>
    <recommendedName>
        <fullName evidence="2">Hpc2-related domain-containing protein</fullName>
    </recommendedName>
</protein>
<gene>
    <name evidence="3" type="ORF">M5K25_006782</name>
</gene>
<proteinExistence type="predicted"/>
<dbReference type="AlphaFoldDB" id="A0ABD0VJA8"/>
<feature type="region of interest" description="Disordered" evidence="1">
    <location>
        <begin position="186"/>
        <end position="216"/>
    </location>
</feature>
<keyword evidence="4" id="KW-1185">Reference proteome</keyword>
<feature type="compositionally biased region" description="Polar residues" evidence="1">
    <location>
        <begin position="8"/>
        <end position="22"/>
    </location>
</feature>
<comment type="caution">
    <text evidence="3">The sequence shown here is derived from an EMBL/GenBank/DDBJ whole genome shotgun (WGS) entry which is preliminary data.</text>
</comment>
<reference evidence="3 4" key="1">
    <citation type="journal article" date="2024" name="Plant Biotechnol. J.">
        <title>Dendrobium thyrsiflorum genome and its molecular insights into genes involved in important horticultural traits.</title>
        <authorList>
            <person name="Chen B."/>
            <person name="Wang J.Y."/>
            <person name="Zheng P.J."/>
            <person name="Li K.L."/>
            <person name="Liang Y.M."/>
            <person name="Chen X.F."/>
            <person name="Zhang C."/>
            <person name="Zhao X."/>
            <person name="He X."/>
            <person name="Zhang G.Q."/>
            <person name="Liu Z.J."/>
            <person name="Xu Q."/>
        </authorList>
    </citation>
    <scope>NUCLEOTIDE SEQUENCE [LARGE SCALE GENOMIC DNA]</scope>
    <source>
        <strain evidence="3">GZMU011</strain>
    </source>
</reference>
<feature type="compositionally biased region" description="Basic and acidic residues" evidence="1">
    <location>
        <begin position="619"/>
        <end position="634"/>
    </location>
</feature>
<accession>A0ABD0VJA8</accession>
<name>A0ABD0VJA8_DENTH</name>